<keyword evidence="4 6" id="KW-1133">Transmembrane helix</keyword>
<evidence type="ECO:0000313" key="7">
    <source>
        <dbReference type="Ensembl" id="ENSCJPP00005002417.1"/>
    </source>
</evidence>
<name>A0A8C2SQT1_COTJA</name>
<feature type="transmembrane region" description="Helical" evidence="6">
    <location>
        <begin position="150"/>
        <end position="168"/>
    </location>
</feature>
<evidence type="ECO:0000256" key="2">
    <source>
        <dbReference type="ARBA" id="ARBA00022448"/>
    </source>
</evidence>
<dbReference type="GO" id="GO:0007040">
    <property type="term" value="P:lysosome organization"/>
    <property type="evidence" value="ECO:0007669"/>
    <property type="project" value="TreeGrafter"/>
</dbReference>
<sequence length="224" mass="24357">MGLRVAMGLLWGWGSLWGCYGAAGVAMGLQKLLWGWGSLWSCYGTGGHYGAGGLYGAGRIYGGNYGGIYGAGGDLWVWEDLWGRGDLWGNLWGLYGAGVFYGSCLPPQLELLYFPKSWLTHSEQYRWFQLCYQSSVFVSRSSLRCCRFRHVWILALTQVTATLLWAVASDWLPSFGPALALVLLEGTVGGGAYANAYSNINEEVRTIGGYGGIWGYMGSMGSMG</sequence>
<feature type="transmembrane region" description="Helical" evidence="6">
    <location>
        <begin position="174"/>
        <end position="196"/>
    </location>
</feature>
<dbReference type="Ensembl" id="ENSCJPT00005004412.1">
    <property type="protein sequence ID" value="ENSCJPP00005002417.1"/>
    <property type="gene ID" value="ENSCJPG00005002643.1"/>
</dbReference>
<dbReference type="GeneTree" id="ENSGT00390000003249"/>
<evidence type="ECO:0000313" key="8">
    <source>
        <dbReference type="Proteomes" id="UP000694412"/>
    </source>
</evidence>
<evidence type="ECO:0000256" key="1">
    <source>
        <dbReference type="ARBA" id="ARBA00004127"/>
    </source>
</evidence>
<protein>
    <submittedName>
        <fullName evidence="7">Uncharacterized protein</fullName>
    </submittedName>
</protein>
<dbReference type="GO" id="GO:0005764">
    <property type="term" value="C:lysosome"/>
    <property type="evidence" value="ECO:0007669"/>
    <property type="project" value="TreeGrafter"/>
</dbReference>
<reference evidence="7" key="1">
    <citation type="submission" date="2025-08" db="UniProtKB">
        <authorList>
            <consortium name="Ensembl"/>
        </authorList>
    </citation>
    <scope>IDENTIFICATION</scope>
</reference>
<dbReference type="AlphaFoldDB" id="A0A8C2SQT1"/>
<organism evidence="7 8">
    <name type="scientific">Coturnix japonica</name>
    <name type="common">Japanese quail</name>
    <name type="synonym">Coturnix coturnix japonica</name>
    <dbReference type="NCBI Taxonomy" id="93934"/>
    <lineage>
        <taxon>Eukaryota</taxon>
        <taxon>Metazoa</taxon>
        <taxon>Chordata</taxon>
        <taxon>Craniata</taxon>
        <taxon>Vertebrata</taxon>
        <taxon>Euteleostomi</taxon>
        <taxon>Archelosauria</taxon>
        <taxon>Archosauria</taxon>
        <taxon>Dinosauria</taxon>
        <taxon>Saurischia</taxon>
        <taxon>Theropoda</taxon>
        <taxon>Coelurosauria</taxon>
        <taxon>Aves</taxon>
        <taxon>Neognathae</taxon>
        <taxon>Galloanserae</taxon>
        <taxon>Galliformes</taxon>
        <taxon>Phasianidae</taxon>
        <taxon>Perdicinae</taxon>
        <taxon>Coturnix</taxon>
    </lineage>
</organism>
<dbReference type="GO" id="GO:0016020">
    <property type="term" value="C:membrane"/>
    <property type="evidence" value="ECO:0007669"/>
    <property type="project" value="InterPro"/>
</dbReference>
<dbReference type="Proteomes" id="UP000694412">
    <property type="component" value="Unassembled WGS sequence"/>
</dbReference>
<reference evidence="7" key="2">
    <citation type="submission" date="2025-09" db="UniProtKB">
        <authorList>
            <consortium name="Ensembl"/>
        </authorList>
    </citation>
    <scope>IDENTIFICATION</scope>
</reference>
<keyword evidence="3 6" id="KW-0812">Transmembrane</keyword>
<keyword evidence="5 6" id="KW-0472">Membrane</keyword>
<evidence type="ECO:0000256" key="6">
    <source>
        <dbReference type="SAM" id="Phobius"/>
    </source>
</evidence>
<dbReference type="GO" id="GO:0012505">
    <property type="term" value="C:endomembrane system"/>
    <property type="evidence" value="ECO:0007669"/>
    <property type="project" value="UniProtKB-SubCell"/>
</dbReference>
<accession>A0A8C2SQT1</accession>
<keyword evidence="2" id="KW-0813">Transport</keyword>
<feature type="transmembrane region" description="Helical" evidence="6">
    <location>
        <begin position="6"/>
        <end position="29"/>
    </location>
</feature>
<dbReference type="InterPro" id="IPR003492">
    <property type="entry name" value="Battenin_disease_Cln3"/>
</dbReference>
<evidence type="ECO:0000256" key="5">
    <source>
        <dbReference type="ARBA" id="ARBA00023136"/>
    </source>
</evidence>
<evidence type="ECO:0000256" key="4">
    <source>
        <dbReference type="ARBA" id="ARBA00022989"/>
    </source>
</evidence>
<dbReference type="PANTHER" id="PTHR10981">
    <property type="entry name" value="BATTENIN"/>
    <property type="match status" value="1"/>
</dbReference>
<evidence type="ECO:0000256" key="3">
    <source>
        <dbReference type="ARBA" id="ARBA00022692"/>
    </source>
</evidence>
<dbReference type="GO" id="GO:0051453">
    <property type="term" value="P:regulation of intracellular pH"/>
    <property type="evidence" value="ECO:0007669"/>
    <property type="project" value="TreeGrafter"/>
</dbReference>
<dbReference type="Pfam" id="PF02487">
    <property type="entry name" value="CLN3"/>
    <property type="match status" value="1"/>
</dbReference>
<comment type="subcellular location">
    <subcellularLocation>
        <location evidence="1">Endomembrane system</location>
        <topology evidence="1">Multi-pass membrane protein</topology>
    </subcellularLocation>
</comment>
<keyword evidence="8" id="KW-1185">Reference proteome</keyword>
<dbReference type="PANTHER" id="PTHR10981:SF0">
    <property type="entry name" value="BATTENIN"/>
    <property type="match status" value="1"/>
</dbReference>
<proteinExistence type="predicted"/>